<name>A0ABY8EKK3_MALFU</name>
<protein>
    <submittedName>
        <fullName evidence="2">Uncharacterized protein</fullName>
    </submittedName>
</protein>
<feature type="chain" id="PRO_5047234588" evidence="1">
    <location>
        <begin position="21"/>
        <end position="94"/>
    </location>
</feature>
<evidence type="ECO:0000313" key="3">
    <source>
        <dbReference type="Proteomes" id="UP000818624"/>
    </source>
</evidence>
<dbReference type="EMBL" id="CP046234">
    <property type="protein sequence ID" value="WFD46118.1"/>
    <property type="molecule type" value="Genomic_DNA"/>
</dbReference>
<proteinExistence type="predicted"/>
<accession>A0ABY8EKK3</accession>
<gene>
    <name evidence="2" type="ORF">GLX27_000747</name>
</gene>
<sequence>MKFYPLIFCLALVLTTLCAATTDVVTVANESALVARQSQSQGGCTGDMILHEIDVALMAVLPILTPILASAGIPNVTPFVHLILQFLESLHAFC</sequence>
<evidence type="ECO:0000256" key="1">
    <source>
        <dbReference type="SAM" id="SignalP"/>
    </source>
</evidence>
<dbReference type="Proteomes" id="UP000818624">
    <property type="component" value="Chromosome 1"/>
</dbReference>
<evidence type="ECO:0000313" key="2">
    <source>
        <dbReference type="EMBL" id="WFD46118.1"/>
    </source>
</evidence>
<feature type="signal peptide" evidence="1">
    <location>
        <begin position="1"/>
        <end position="20"/>
    </location>
</feature>
<organism evidence="2 3">
    <name type="scientific">Malassezia furfur</name>
    <name type="common">Pityriasis versicolor infection agent</name>
    <name type="synonym">Pityrosporum furfur</name>
    <dbReference type="NCBI Taxonomy" id="55194"/>
    <lineage>
        <taxon>Eukaryota</taxon>
        <taxon>Fungi</taxon>
        <taxon>Dikarya</taxon>
        <taxon>Basidiomycota</taxon>
        <taxon>Ustilaginomycotina</taxon>
        <taxon>Malasseziomycetes</taxon>
        <taxon>Malasseziales</taxon>
        <taxon>Malasseziaceae</taxon>
        <taxon>Malassezia</taxon>
    </lineage>
</organism>
<keyword evidence="1" id="KW-0732">Signal</keyword>
<keyword evidence="3" id="KW-1185">Reference proteome</keyword>
<reference evidence="2 3" key="1">
    <citation type="journal article" date="2020" name="Elife">
        <title>Loss of centromere function drives karyotype evolution in closely related Malassezia species.</title>
        <authorList>
            <person name="Sankaranarayanan S.R."/>
            <person name="Ianiri G."/>
            <person name="Coelho M.A."/>
            <person name="Reza M.H."/>
            <person name="Thimmappa B.C."/>
            <person name="Ganguly P."/>
            <person name="Vadnala R.N."/>
            <person name="Sun S."/>
            <person name="Siddharthan R."/>
            <person name="Tellgren-Roth C."/>
            <person name="Dawson T.L."/>
            <person name="Heitman J."/>
            <person name="Sanyal K."/>
        </authorList>
    </citation>
    <scope>NUCLEOTIDE SEQUENCE [LARGE SCALE GENOMIC DNA]</scope>
    <source>
        <strain evidence="2">CBS14141</strain>
    </source>
</reference>